<dbReference type="InterPro" id="IPR035919">
    <property type="entry name" value="EAL_sf"/>
</dbReference>
<dbReference type="InterPro" id="IPR011006">
    <property type="entry name" value="CheY-like_superfamily"/>
</dbReference>
<dbReference type="InterPro" id="IPR000160">
    <property type="entry name" value="GGDEF_dom"/>
</dbReference>
<dbReference type="STRING" id="45065.Lgee_1920"/>
<dbReference type="PROSITE" id="PS50887">
    <property type="entry name" value="GGDEF"/>
    <property type="match status" value="1"/>
</dbReference>
<gene>
    <name evidence="2" type="ORF">Lgee_1920</name>
</gene>
<comment type="caution">
    <text evidence="2">The sequence shown here is derived from an EMBL/GenBank/DDBJ whole genome shotgun (WGS) entry which is preliminary data.</text>
</comment>
<dbReference type="InterPro" id="IPR043128">
    <property type="entry name" value="Rev_trsase/Diguanyl_cyclase"/>
</dbReference>
<evidence type="ECO:0000313" key="3">
    <source>
        <dbReference type="Proteomes" id="UP000054785"/>
    </source>
</evidence>
<dbReference type="PROSITE" id="PS50110">
    <property type="entry name" value="RESPONSE_REGULATORY"/>
    <property type="match status" value="1"/>
</dbReference>
<dbReference type="OrthoDB" id="9799509at2"/>
<evidence type="ECO:0000313" key="2">
    <source>
        <dbReference type="EMBL" id="KTC97259.1"/>
    </source>
</evidence>
<dbReference type="SUPFAM" id="SSF55073">
    <property type="entry name" value="Nucleotide cyclase"/>
    <property type="match status" value="1"/>
</dbReference>
<dbReference type="GO" id="GO:0000160">
    <property type="term" value="P:phosphorelay signal transduction system"/>
    <property type="evidence" value="ECO:0007669"/>
    <property type="project" value="InterPro"/>
</dbReference>
<dbReference type="Gene3D" id="3.40.50.2300">
    <property type="match status" value="1"/>
</dbReference>
<comment type="caution">
    <text evidence="1">Lacks conserved residue(s) required for the propagation of feature annotation.</text>
</comment>
<dbReference type="Pfam" id="PF00563">
    <property type="entry name" value="EAL"/>
    <property type="match status" value="1"/>
</dbReference>
<dbReference type="PATRIC" id="fig|45065.4.peg.2083"/>
<dbReference type="SUPFAM" id="SSF141868">
    <property type="entry name" value="EAL domain-like"/>
    <property type="match status" value="1"/>
</dbReference>
<reference evidence="2 3" key="1">
    <citation type="submission" date="2015-11" db="EMBL/GenBank/DDBJ databases">
        <title>Genomic analysis of 38 Legionella species identifies large and diverse effector repertoires.</title>
        <authorList>
            <person name="Burstein D."/>
            <person name="Amaro F."/>
            <person name="Zusman T."/>
            <person name="Lifshitz Z."/>
            <person name="Cohen O."/>
            <person name="Gilbert J.A."/>
            <person name="Pupko T."/>
            <person name="Shuman H.A."/>
            <person name="Segal G."/>
        </authorList>
    </citation>
    <scope>NUCLEOTIDE SEQUENCE [LARGE SCALE GENOMIC DNA]</scope>
    <source>
        <strain evidence="2 3">ATCC 49504</strain>
    </source>
</reference>
<dbReference type="PANTHER" id="PTHR44757">
    <property type="entry name" value="DIGUANYLATE CYCLASE DGCP"/>
    <property type="match status" value="1"/>
</dbReference>
<protein>
    <submittedName>
        <fullName evidence="2">Inner membrane protein/sensory box protein LssE</fullName>
    </submittedName>
</protein>
<evidence type="ECO:0000256" key="1">
    <source>
        <dbReference type="PROSITE-ProRule" id="PRU00169"/>
    </source>
</evidence>
<dbReference type="AlphaFoldDB" id="A0A0W0TNT6"/>
<organism evidence="2 3">
    <name type="scientific">Legionella geestiana</name>
    <dbReference type="NCBI Taxonomy" id="45065"/>
    <lineage>
        <taxon>Bacteria</taxon>
        <taxon>Pseudomonadati</taxon>
        <taxon>Pseudomonadota</taxon>
        <taxon>Gammaproteobacteria</taxon>
        <taxon>Legionellales</taxon>
        <taxon>Legionellaceae</taxon>
        <taxon>Legionella</taxon>
    </lineage>
</organism>
<dbReference type="InterPro" id="IPR052155">
    <property type="entry name" value="Biofilm_reg_signaling"/>
</dbReference>
<dbReference type="NCBIfam" id="TIGR00254">
    <property type="entry name" value="GGDEF"/>
    <property type="match status" value="1"/>
</dbReference>
<sequence length="586" mass="65080">MRKDVAPALSGGWTRVCLSAARVLLVSDDAAFAAALAAELKSLPHMRISLIRVSDAHEALTEMLSRQYHLCFLAPVTAQTTGVSLVEAALKKGCTMPVVLLASEDTLSEKERMLADHLMACVPATSINAHLTEHFLRHAHTVRALQQQVDALEAELRVHAEIDTLTGVGSRKLFEKALPMALERCQRAEQSLALLHIDLDQFRRINGMLGHGVGDRVLQQAGTRIRSVLRRVDSVFRFGGDEFVVLCEGNLNAQNLGGIAGKIIDTLATPCFIDDMPCQISASVGIALAEAPITCSMDDLLREADIAMYRAKRHGRNNYQFYDAGFLEEFLIYSQMTTALQFAIAHNELSLCYQPLIEMKNSSTIGVEALLRWNHPTLGAVSPAEFIPVAEKTGLIIPIGEWVLREACMQKRRWEFAGFPRLRVAVNVSIHQLQHAGFVECVERILHETDVDATGIELEVAENVLSSDRETCVKTMNRLRALGVHLVIDDFGTGYSNLGYLRDFPFEKIKIDKIFIDEIVSGNREQCIVEAIIAMAKRLGLEVVAEGVETEVQVQYLRRHHGTQIQGYYYSKPLSAKDCTDYLSRL</sequence>
<dbReference type="Gene3D" id="3.30.70.270">
    <property type="match status" value="1"/>
</dbReference>
<keyword evidence="3" id="KW-1185">Reference proteome</keyword>
<dbReference type="PANTHER" id="PTHR44757:SF2">
    <property type="entry name" value="BIOFILM ARCHITECTURE MAINTENANCE PROTEIN MBAA"/>
    <property type="match status" value="1"/>
</dbReference>
<dbReference type="Proteomes" id="UP000054785">
    <property type="component" value="Unassembled WGS sequence"/>
</dbReference>
<proteinExistence type="predicted"/>
<accession>A0A0W0TNT6</accession>
<dbReference type="InterPro" id="IPR001789">
    <property type="entry name" value="Sig_transdc_resp-reg_receiver"/>
</dbReference>
<dbReference type="InterPro" id="IPR029787">
    <property type="entry name" value="Nucleotide_cyclase"/>
</dbReference>
<dbReference type="InterPro" id="IPR001633">
    <property type="entry name" value="EAL_dom"/>
</dbReference>
<dbReference type="EMBL" id="LNYC01000072">
    <property type="protein sequence ID" value="KTC97259.1"/>
    <property type="molecule type" value="Genomic_DNA"/>
</dbReference>
<dbReference type="CDD" id="cd01948">
    <property type="entry name" value="EAL"/>
    <property type="match status" value="1"/>
</dbReference>
<dbReference type="SMART" id="SM00267">
    <property type="entry name" value="GGDEF"/>
    <property type="match status" value="1"/>
</dbReference>
<dbReference type="RefSeq" id="WP_058387121.1">
    <property type="nucleotide sequence ID" value="NZ_CAAAHN010000002.1"/>
</dbReference>
<dbReference type="PROSITE" id="PS50883">
    <property type="entry name" value="EAL"/>
    <property type="match status" value="1"/>
</dbReference>
<dbReference type="SUPFAM" id="SSF52172">
    <property type="entry name" value="CheY-like"/>
    <property type="match status" value="1"/>
</dbReference>
<name>A0A0W0TNT6_9GAMM</name>
<dbReference type="Gene3D" id="3.20.20.450">
    <property type="entry name" value="EAL domain"/>
    <property type="match status" value="1"/>
</dbReference>
<dbReference type="CDD" id="cd01949">
    <property type="entry name" value="GGDEF"/>
    <property type="match status" value="1"/>
</dbReference>
<dbReference type="Pfam" id="PF00990">
    <property type="entry name" value="GGDEF"/>
    <property type="match status" value="1"/>
</dbReference>
<dbReference type="SMART" id="SM00052">
    <property type="entry name" value="EAL"/>
    <property type="match status" value="1"/>
</dbReference>